<dbReference type="GO" id="GO:0031267">
    <property type="term" value="F:small GTPase binding"/>
    <property type="evidence" value="ECO:0007669"/>
    <property type="project" value="InterPro"/>
</dbReference>
<dbReference type="InterPro" id="IPR016024">
    <property type="entry name" value="ARM-type_fold"/>
</dbReference>
<dbReference type="Proteomes" id="UP001489004">
    <property type="component" value="Unassembled WGS sequence"/>
</dbReference>
<evidence type="ECO:0000313" key="10">
    <source>
        <dbReference type="Proteomes" id="UP001489004"/>
    </source>
</evidence>
<organism evidence="9 10">
    <name type="scientific">[Myrmecia] bisecta</name>
    <dbReference type="NCBI Taxonomy" id="41462"/>
    <lineage>
        <taxon>Eukaryota</taxon>
        <taxon>Viridiplantae</taxon>
        <taxon>Chlorophyta</taxon>
        <taxon>core chlorophytes</taxon>
        <taxon>Trebouxiophyceae</taxon>
        <taxon>Trebouxiales</taxon>
        <taxon>Trebouxiaceae</taxon>
        <taxon>Myrmecia</taxon>
    </lineage>
</organism>
<keyword evidence="6" id="KW-0653">Protein transport</keyword>
<accession>A0AAW1R6Y8</accession>
<dbReference type="GO" id="GO:0005829">
    <property type="term" value="C:cytosol"/>
    <property type="evidence" value="ECO:0007669"/>
    <property type="project" value="TreeGrafter"/>
</dbReference>
<dbReference type="Pfam" id="PF03810">
    <property type="entry name" value="IBN_N"/>
    <property type="match status" value="1"/>
</dbReference>
<comment type="subcellular location">
    <subcellularLocation>
        <location evidence="2">Cytoplasm</location>
    </subcellularLocation>
    <subcellularLocation>
        <location evidence="1">Nucleus</location>
    </subcellularLocation>
</comment>
<comment type="similarity">
    <text evidence="3">Belongs to the XPO2/CSE1 family.</text>
</comment>
<dbReference type="InterPro" id="IPR005043">
    <property type="entry name" value="XPO2_C"/>
</dbReference>
<evidence type="ECO:0000256" key="5">
    <source>
        <dbReference type="ARBA" id="ARBA00022490"/>
    </source>
</evidence>
<dbReference type="EMBL" id="JALJOR010000001">
    <property type="protein sequence ID" value="KAK9829548.1"/>
    <property type="molecule type" value="Genomic_DNA"/>
</dbReference>
<keyword evidence="4" id="KW-0813">Transport</keyword>
<dbReference type="PROSITE" id="PS50166">
    <property type="entry name" value="IMPORTIN_B_NT"/>
    <property type="match status" value="1"/>
</dbReference>
<evidence type="ECO:0000256" key="6">
    <source>
        <dbReference type="ARBA" id="ARBA00022927"/>
    </source>
</evidence>
<reference evidence="9 10" key="1">
    <citation type="journal article" date="2024" name="Nat. Commun.">
        <title>Phylogenomics reveals the evolutionary origins of lichenization in chlorophyte algae.</title>
        <authorList>
            <person name="Puginier C."/>
            <person name="Libourel C."/>
            <person name="Otte J."/>
            <person name="Skaloud P."/>
            <person name="Haon M."/>
            <person name="Grisel S."/>
            <person name="Petersen M."/>
            <person name="Berrin J.G."/>
            <person name="Delaux P.M."/>
            <person name="Dal Grande F."/>
            <person name="Keller J."/>
        </authorList>
    </citation>
    <scope>NUCLEOTIDE SEQUENCE [LARGE SCALE GENOMIC DNA]</scope>
    <source>
        <strain evidence="9 10">SAG 2043</strain>
    </source>
</reference>
<comment type="caution">
    <text evidence="9">The sequence shown here is derived from an EMBL/GenBank/DDBJ whole genome shotgun (WGS) entry which is preliminary data.</text>
</comment>
<name>A0AAW1R6Y8_9CHLO</name>
<dbReference type="PANTHER" id="PTHR10997">
    <property type="entry name" value="IMPORTIN-7, 8, 11"/>
    <property type="match status" value="1"/>
</dbReference>
<dbReference type="AlphaFoldDB" id="A0AAW1R6Y8"/>
<dbReference type="PANTHER" id="PTHR10997:SF8">
    <property type="entry name" value="EXPORTIN-2"/>
    <property type="match status" value="1"/>
</dbReference>
<evidence type="ECO:0000256" key="7">
    <source>
        <dbReference type="ARBA" id="ARBA00023242"/>
    </source>
</evidence>
<keyword evidence="7" id="KW-0539">Nucleus</keyword>
<protein>
    <recommendedName>
        <fullName evidence="8">Importin N-terminal domain-containing protein</fullName>
    </recommendedName>
</protein>
<dbReference type="SMART" id="SM00913">
    <property type="entry name" value="IBN_N"/>
    <property type="match status" value="1"/>
</dbReference>
<proteinExistence type="inferred from homology"/>
<keyword evidence="10" id="KW-1185">Reference proteome</keyword>
<evidence type="ECO:0000256" key="4">
    <source>
        <dbReference type="ARBA" id="ARBA00022448"/>
    </source>
</evidence>
<dbReference type="FunFam" id="1.25.10.10:FF:000057">
    <property type="entry name" value="Exportin-2 isoform 1"/>
    <property type="match status" value="1"/>
</dbReference>
<feature type="domain" description="Importin N-terminal" evidence="8">
    <location>
        <begin position="27"/>
        <end position="100"/>
    </location>
</feature>
<dbReference type="Pfam" id="PF08506">
    <property type="entry name" value="Cse1"/>
    <property type="match status" value="1"/>
</dbReference>
<dbReference type="GO" id="GO:0005635">
    <property type="term" value="C:nuclear envelope"/>
    <property type="evidence" value="ECO:0007669"/>
    <property type="project" value="TreeGrafter"/>
</dbReference>
<dbReference type="InterPro" id="IPR001494">
    <property type="entry name" value="Importin-beta_N"/>
</dbReference>
<evidence type="ECO:0000313" key="9">
    <source>
        <dbReference type="EMBL" id="KAK9829548.1"/>
    </source>
</evidence>
<evidence type="ECO:0000259" key="8">
    <source>
        <dbReference type="PROSITE" id="PS50166"/>
    </source>
</evidence>
<evidence type="ECO:0000256" key="2">
    <source>
        <dbReference type="ARBA" id="ARBA00004496"/>
    </source>
</evidence>
<dbReference type="SUPFAM" id="SSF48371">
    <property type="entry name" value="ARM repeat"/>
    <property type="match status" value="1"/>
</dbReference>
<dbReference type="GO" id="GO:0005049">
    <property type="term" value="F:nuclear export signal receptor activity"/>
    <property type="evidence" value="ECO:0007669"/>
    <property type="project" value="TreeGrafter"/>
</dbReference>
<dbReference type="InterPro" id="IPR013713">
    <property type="entry name" value="XPO2_central"/>
</dbReference>
<dbReference type="Gene3D" id="1.25.10.10">
    <property type="entry name" value="Leucine-rich Repeat Variant"/>
    <property type="match status" value="1"/>
</dbReference>
<dbReference type="GO" id="GO:0006606">
    <property type="term" value="P:protein import into nucleus"/>
    <property type="evidence" value="ECO:0007669"/>
    <property type="project" value="TreeGrafter"/>
</dbReference>
<dbReference type="Pfam" id="PF03378">
    <property type="entry name" value="CAS_CSE1"/>
    <property type="match status" value="1"/>
</dbReference>
<dbReference type="GO" id="GO:0006611">
    <property type="term" value="P:protein export from nucleus"/>
    <property type="evidence" value="ECO:0007669"/>
    <property type="project" value="TreeGrafter"/>
</dbReference>
<dbReference type="InterPro" id="IPR011989">
    <property type="entry name" value="ARM-like"/>
</dbReference>
<evidence type="ECO:0000256" key="1">
    <source>
        <dbReference type="ARBA" id="ARBA00004123"/>
    </source>
</evidence>
<keyword evidence="5" id="KW-0963">Cytoplasm</keyword>
<sequence>MEDPTVKGLADCFVQTLNPNPEVIKQAESALKTAAAQPGYAIAVLKVVALDAPVEIRQAAAVSFKNFVKFNWAPEEHVTTTLVDPEKDEIKRLITSLMLSTPPIVRAQLSEALAIISRHDFPAKWQGLLPELLERLKSGESQTVLGVLETANSIYKRYRNVFMTDEVSRELEYSQQLVAPLLQVLKSLSAKVQANGADAGQLRVLLSSVRLVCRIFFSLNSPGLTEEFENTLDDWMAEFHTYLTYANPALAESDPEKESIVDAVKSAVCQNINLFMEMNEEEFAKFLGTFVQAVWMQLINVTLQPSQDNLAMNAIRFLNTVAKSVHHALFKNEDALKQVCEKIVIPNLKIREDVEELFDMNFIEYIRRDTEGSDVGTRRRAAADLVKSLTEKFPAEVTQMFSGYVGAMLSEYATNPAQNWKSKDCAIYLVMALTVRGKTAALGATETNQLVSITDFFSQQILPELQSPAVNDTPILKADALKFLTTFRSQIPKATCVSVFSNLVSLLGSESNVVHSYAAICIERLLASKESGKLRFTVADLNPVLGALLEKLFGAFKMPESNENEYLMKCVMRVISFVGPQITPVAAVCLQQLAQMLLAVCKNPTQPGFNHYLFESVAALIRFTCEADPAKVTELETQLFPAFQIVLQEDVQEFHPYVFQIFSQLIELRPAPLAASYMQIFPPLLTPLFWERQGNVPALVRLLQAYLRKAAGEVVQGGHLQAVLGVFQKLIASKAHDHQGFLILTALVEHLKLEAFAQYLPQIWTLLFTRLQSAKTPKYVRSLLVFLALFVARRGGGTVQASIDGVQPGLFVMLLQQVWLPTMPSIQGTSDEKLMVVATTKVLCECSALQAPEAAAVWGQLLDTELKCLEQRTVPIVGPEDEEAEADDYGGYSAAYAQLHNAHVPTVDPVADVKDVKQHLALSLSNFSRSQPGRMPGLVATNVSPEMQQRLQGYFQSAGVSVA</sequence>
<evidence type="ECO:0000256" key="3">
    <source>
        <dbReference type="ARBA" id="ARBA00008669"/>
    </source>
</evidence>
<gene>
    <name evidence="9" type="ORF">WJX72_006417</name>
</gene>